<dbReference type="SUPFAM" id="SSF49785">
    <property type="entry name" value="Galactose-binding domain-like"/>
    <property type="match status" value="1"/>
</dbReference>
<dbReference type="Proteomes" id="UP000014227">
    <property type="component" value="Chromosome I"/>
</dbReference>
<evidence type="ECO:0000313" key="3">
    <source>
        <dbReference type="Proteomes" id="UP000014227"/>
    </source>
</evidence>
<keyword evidence="1" id="KW-0732">Signal</keyword>
<dbReference type="InParanoid" id="S0ET10"/>
<keyword evidence="3" id="KW-1185">Reference proteome</keyword>
<protein>
    <submittedName>
        <fullName evidence="2">Uncharacterized protein</fullName>
    </submittedName>
</protein>
<evidence type="ECO:0000313" key="2">
    <source>
        <dbReference type="EMBL" id="CCW34459.1"/>
    </source>
</evidence>
<proteinExistence type="predicted"/>
<gene>
    <name evidence="2" type="ORF">CCALI_00633</name>
</gene>
<dbReference type="EMBL" id="HF951689">
    <property type="protein sequence ID" value="CCW34459.1"/>
    <property type="molecule type" value="Genomic_DNA"/>
</dbReference>
<dbReference type="KEGG" id="ccz:CCALI_00633"/>
<dbReference type="STRING" id="454171.CP488_00520"/>
<evidence type="ECO:0000256" key="1">
    <source>
        <dbReference type="SAM" id="SignalP"/>
    </source>
</evidence>
<reference evidence="3" key="1">
    <citation type="submission" date="2013-03" db="EMBL/GenBank/DDBJ databases">
        <title>Genome sequence of Chthonomonas calidirosea, the first sequenced genome from the Armatimonadetes phylum (formally candidate division OP10).</title>
        <authorList>
            <person name="Lee K.C.Y."/>
            <person name="Morgan X.C."/>
            <person name="Dunfield P.F."/>
            <person name="Tamas I."/>
            <person name="Houghton K.M."/>
            <person name="Vyssotski M."/>
            <person name="Ryan J.L.J."/>
            <person name="Lagutin K."/>
            <person name="McDonald I.R."/>
            <person name="Stott M.B."/>
        </authorList>
    </citation>
    <scope>NUCLEOTIDE SEQUENCE [LARGE SCALE GENOMIC DNA]</scope>
    <source>
        <strain evidence="3">DSM 23976 / ICMP 18418 / T49</strain>
    </source>
</reference>
<accession>S0ET10</accession>
<dbReference type="RefSeq" id="WP_016482021.1">
    <property type="nucleotide sequence ID" value="NC_021487.1"/>
</dbReference>
<dbReference type="InterPro" id="IPR008979">
    <property type="entry name" value="Galactose-bd-like_sf"/>
</dbReference>
<feature type="signal peptide" evidence="1">
    <location>
        <begin position="1"/>
        <end position="22"/>
    </location>
</feature>
<dbReference type="PATRIC" id="fig|1303518.3.peg.637"/>
<sequence length="394" mass="43213">MNLKTSLLIALAFCLAGSASKAQSTALLTDTFTENTAPWTNLGGVGIRVTHQATELPPNAKGALVFTYTVNPQKQEANNALPFQALIRPVKPGTLAALQAIRFQAYSDIGAPFICVLSEHQGGRYLQIFWLPPKTWQSITLYPKDFWLSDNKGDPPDPDGKLDLDQVEAIGIVPMNTLLTSFMSTDPQMVGLLQPSSGQYTFRLADFEALSNIAAAPPPKLPDDEKGVWIDPLNEEIIHWLLIGSQEMQYDLHPPFPGHAIAVHYQQGPTRLILLLHDLHRVAMENTDRIVFQAAAEKGVRLAVSLQMKDGARYFQLVDIPGDSKPTTVSVNIAAMQPEPDSQEALNHPIDTGQLTTLILADVSFLFGQPEQQNTIWIGPVRAVQQTIGPRTSK</sequence>
<name>S0ET10_CHTCT</name>
<feature type="chain" id="PRO_5004496362" evidence="1">
    <location>
        <begin position="23"/>
        <end position="394"/>
    </location>
</feature>
<organism evidence="2 3">
    <name type="scientific">Chthonomonas calidirosea (strain DSM 23976 / ICMP 18418 / T49)</name>
    <dbReference type="NCBI Taxonomy" id="1303518"/>
    <lineage>
        <taxon>Bacteria</taxon>
        <taxon>Bacillati</taxon>
        <taxon>Armatimonadota</taxon>
        <taxon>Chthonomonadia</taxon>
        <taxon>Chthonomonadales</taxon>
        <taxon>Chthonomonadaceae</taxon>
        <taxon>Chthonomonas</taxon>
    </lineage>
</organism>
<dbReference type="AlphaFoldDB" id="S0ET10"/>
<dbReference type="HOGENOM" id="CLU_699612_0_0_0"/>